<protein>
    <submittedName>
        <fullName evidence="2">MHC class II antigen</fullName>
    </submittedName>
</protein>
<name>A0A7I4YJ32_HAECO</name>
<keyword evidence="1" id="KW-1185">Reference proteome</keyword>
<sequence>MRYLQWTIVSLCVLLTQSLY</sequence>
<dbReference type="AlphaFoldDB" id="A0A7I4YJ32"/>
<evidence type="ECO:0000313" key="1">
    <source>
        <dbReference type="Proteomes" id="UP000025227"/>
    </source>
</evidence>
<accession>A0A7I4YJ32</accession>
<dbReference type="WBParaSite" id="HCON_00106650-00001">
    <property type="protein sequence ID" value="HCON_00106650-00001"/>
    <property type="gene ID" value="HCON_00106650"/>
</dbReference>
<evidence type="ECO:0000313" key="2">
    <source>
        <dbReference type="WBParaSite" id="HCON_00106650-00001"/>
    </source>
</evidence>
<reference evidence="2" key="1">
    <citation type="submission" date="2020-12" db="UniProtKB">
        <authorList>
            <consortium name="WormBaseParasite"/>
        </authorList>
    </citation>
    <scope>IDENTIFICATION</scope>
    <source>
        <strain evidence="2">MHco3</strain>
    </source>
</reference>
<dbReference type="Proteomes" id="UP000025227">
    <property type="component" value="Unplaced"/>
</dbReference>
<organism evidence="1 2">
    <name type="scientific">Haemonchus contortus</name>
    <name type="common">Barber pole worm</name>
    <dbReference type="NCBI Taxonomy" id="6289"/>
    <lineage>
        <taxon>Eukaryota</taxon>
        <taxon>Metazoa</taxon>
        <taxon>Ecdysozoa</taxon>
        <taxon>Nematoda</taxon>
        <taxon>Chromadorea</taxon>
        <taxon>Rhabditida</taxon>
        <taxon>Rhabditina</taxon>
        <taxon>Rhabditomorpha</taxon>
        <taxon>Strongyloidea</taxon>
        <taxon>Trichostrongylidae</taxon>
        <taxon>Haemonchus</taxon>
    </lineage>
</organism>
<proteinExistence type="predicted"/>